<dbReference type="SUPFAM" id="SSF52218">
    <property type="entry name" value="Flavoproteins"/>
    <property type="match status" value="1"/>
</dbReference>
<feature type="domain" description="NADPH-dependent FMN reductase-like" evidence="4">
    <location>
        <begin position="25"/>
        <end position="110"/>
    </location>
</feature>
<keyword evidence="1" id="KW-0285">Flavoprotein</keyword>
<dbReference type="GO" id="GO:0016491">
    <property type="term" value="F:oxidoreductase activity"/>
    <property type="evidence" value="ECO:0007669"/>
    <property type="project" value="UniProtKB-KW"/>
</dbReference>
<proteinExistence type="predicted"/>
<sequence>MFDAGAPTDPVDIDLALLARDLFADADAAVATALESVREAGVLVVATPVYKASYTGLLKAFLDQLPSGGLAGVVAVPVIVSGAPAHLGVAELHLRPLLGELGATVAVPAFSILEPQLPDLDEQVAGWSAANNRLVQAAVAALAARASATAAPAALVSATGSERAR</sequence>
<protein>
    <submittedName>
        <fullName evidence="5">NADPH-dependent FMN reductase</fullName>
    </submittedName>
</protein>
<evidence type="ECO:0000313" key="6">
    <source>
        <dbReference type="Proteomes" id="UP000199013"/>
    </source>
</evidence>
<dbReference type="Gene3D" id="3.40.50.360">
    <property type="match status" value="1"/>
</dbReference>
<dbReference type="Proteomes" id="UP000199013">
    <property type="component" value="Unassembled WGS sequence"/>
</dbReference>
<dbReference type="InterPro" id="IPR051814">
    <property type="entry name" value="NAD(P)H-dep_FMN_reductase"/>
</dbReference>
<keyword evidence="2" id="KW-0288">FMN</keyword>
<organism evidence="5 6">
    <name type="scientific">Candidatus Protofrankia californiensis</name>
    <dbReference type="NCBI Taxonomy" id="1839754"/>
    <lineage>
        <taxon>Bacteria</taxon>
        <taxon>Bacillati</taxon>
        <taxon>Actinomycetota</taxon>
        <taxon>Actinomycetes</taxon>
        <taxon>Frankiales</taxon>
        <taxon>Frankiaceae</taxon>
        <taxon>Protofrankia</taxon>
    </lineage>
</organism>
<dbReference type="Pfam" id="PF03358">
    <property type="entry name" value="FMN_red"/>
    <property type="match status" value="1"/>
</dbReference>
<keyword evidence="3" id="KW-0560">Oxidoreductase</keyword>
<accession>A0A1C3NTB0</accession>
<dbReference type="EMBL" id="FLUV01000128">
    <property type="protein sequence ID" value="SBW17650.1"/>
    <property type="molecule type" value="Genomic_DNA"/>
</dbReference>
<keyword evidence="6" id="KW-1185">Reference proteome</keyword>
<dbReference type="PANTHER" id="PTHR43408:SF2">
    <property type="entry name" value="FMN REDUCTASE (NADPH)"/>
    <property type="match status" value="1"/>
</dbReference>
<evidence type="ECO:0000313" key="5">
    <source>
        <dbReference type="EMBL" id="SBW17650.1"/>
    </source>
</evidence>
<dbReference type="InterPro" id="IPR005025">
    <property type="entry name" value="FMN_Rdtase-like_dom"/>
</dbReference>
<evidence type="ECO:0000259" key="4">
    <source>
        <dbReference type="Pfam" id="PF03358"/>
    </source>
</evidence>
<evidence type="ECO:0000256" key="2">
    <source>
        <dbReference type="ARBA" id="ARBA00022643"/>
    </source>
</evidence>
<dbReference type="AlphaFoldDB" id="A0A1C3NTB0"/>
<evidence type="ECO:0000256" key="3">
    <source>
        <dbReference type="ARBA" id="ARBA00023002"/>
    </source>
</evidence>
<gene>
    <name evidence="5" type="ORF">FDG2_0315</name>
</gene>
<evidence type="ECO:0000256" key="1">
    <source>
        <dbReference type="ARBA" id="ARBA00022630"/>
    </source>
</evidence>
<name>A0A1C3NTB0_9ACTN</name>
<reference evidence="6" key="1">
    <citation type="submission" date="2016-02" db="EMBL/GenBank/DDBJ databases">
        <authorList>
            <person name="Wibberg D."/>
        </authorList>
    </citation>
    <scope>NUCLEOTIDE SEQUENCE [LARGE SCALE GENOMIC DNA]</scope>
</reference>
<dbReference type="PANTHER" id="PTHR43408">
    <property type="entry name" value="FMN REDUCTASE (NADPH)"/>
    <property type="match status" value="1"/>
</dbReference>
<dbReference type="InterPro" id="IPR029039">
    <property type="entry name" value="Flavoprotein-like_sf"/>
</dbReference>